<feature type="signal peptide" evidence="3">
    <location>
        <begin position="1"/>
        <end position="26"/>
    </location>
</feature>
<gene>
    <name evidence="4" type="ORF">GA0061094_2429</name>
</gene>
<keyword evidence="3" id="KW-0732">Signal</keyword>
<dbReference type="PROSITE" id="PS51257">
    <property type="entry name" value="PROKAR_LIPOPROTEIN"/>
    <property type="match status" value="1"/>
</dbReference>
<evidence type="ECO:0000313" key="5">
    <source>
        <dbReference type="Proteomes" id="UP000181997"/>
    </source>
</evidence>
<evidence type="ECO:0000313" key="4">
    <source>
        <dbReference type="EMBL" id="SCC09222.1"/>
    </source>
</evidence>
<protein>
    <recommendedName>
        <fullName evidence="6">Lipoprotein</fullName>
    </recommendedName>
</protein>
<reference evidence="5" key="1">
    <citation type="submission" date="2016-08" db="EMBL/GenBank/DDBJ databases">
        <authorList>
            <person name="Varghese N."/>
            <person name="Submissions Spin"/>
        </authorList>
    </citation>
    <scope>NUCLEOTIDE SEQUENCE [LARGE SCALE GENOMIC DNA]</scope>
    <source>
        <strain evidence="5">SGD-1123</strain>
    </source>
</reference>
<accession>A0A0V8HJN5</accession>
<evidence type="ECO:0000256" key="2">
    <source>
        <dbReference type="SAM" id="MobiDB-lite"/>
    </source>
</evidence>
<sequence length="155" mass="17382">MKIIKLFSSLLIVGLLLGGCGGNDNAEEVKEIAPDKEEATPGTGDEKTNDDNTKNLTAGVEDTKGSLEELSMTLTNTPEEAKKLNEQVSKVEEKWDQIEKQVEDNYPDDYENIEKSLYPLIEEAKKDTPDAENLKNLTEDTMNKMNEFLEKVKNQ</sequence>
<dbReference type="RefSeq" id="WP_058298574.1">
    <property type="nucleotide sequence ID" value="NZ_FMAU01000002.1"/>
</dbReference>
<evidence type="ECO:0000256" key="3">
    <source>
        <dbReference type="SAM" id="SignalP"/>
    </source>
</evidence>
<dbReference type="AlphaFoldDB" id="A0A0V8HJN5"/>
<keyword evidence="5" id="KW-1185">Reference proteome</keyword>
<keyword evidence="1" id="KW-0175">Coiled coil</keyword>
<feature type="coiled-coil region" evidence="1">
    <location>
        <begin position="74"/>
        <end position="101"/>
    </location>
</feature>
<dbReference type="OrthoDB" id="2858248at2"/>
<proteinExistence type="predicted"/>
<feature type="compositionally biased region" description="Basic and acidic residues" evidence="2">
    <location>
        <begin position="27"/>
        <end position="53"/>
    </location>
</feature>
<evidence type="ECO:0008006" key="6">
    <source>
        <dbReference type="Google" id="ProtNLM"/>
    </source>
</evidence>
<organism evidence="4 5">
    <name type="scientific">[Bacillus] enclensis</name>
    <dbReference type="NCBI Taxonomy" id="1402860"/>
    <lineage>
        <taxon>Bacteria</taxon>
        <taxon>Bacillati</taxon>
        <taxon>Bacillota</taxon>
        <taxon>Bacilli</taxon>
        <taxon>Bacillales</taxon>
        <taxon>Bacillaceae</taxon>
        <taxon>Rossellomorea</taxon>
    </lineage>
</organism>
<evidence type="ECO:0000256" key="1">
    <source>
        <dbReference type="SAM" id="Coils"/>
    </source>
</evidence>
<dbReference type="EMBL" id="FMAU01000002">
    <property type="protein sequence ID" value="SCC09222.1"/>
    <property type="molecule type" value="Genomic_DNA"/>
</dbReference>
<feature type="region of interest" description="Disordered" evidence="2">
    <location>
        <begin position="23"/>
        <end position="66"/>
    </location>
</feature>
<dbReference type="Proteomes" id="UP000181997">
    <property type="component" value="Unassembled WGS sequence"/>
</dbReference>
<feature type="chain" id="PRO_5014527737" description="Lipoprotein" evidence="3">
    <location>
        <begin position="27"/>
        <end position="155"/>
    </location>
</feature>
<name>A0A0V8HJN5_9BACI</name>